<evidence type="ECO:0000313" key="10">
    <source>
        <dbReference type="Proteomes" id="UP000002366"/>
    </source>
</evidence>
<accession>D5EEZ4</accession>
<keyword evidence="1" id="KW-0963">Cytoplasm</keyword>
<dbReference type="PROSITE" id="PS50165">
    <property type="entry name" value="UVRC"/>
    <property type="match status" value="1"/>
</dbReference>
<dbReference type="Pfam" id="PF02151">
    <property type="entry name" value="UVR"/>
    <property type="match status" value="1"/>
</dbReference>
<dbReference type="PANTHER" id="PTHR30562:SF1">
    <property type="entry name" value="UVRABC SYSTEM PROTEIN C"/>
    <property type="match status" value="1"/>
</dbReference>
<name>D5EEZ4_AMICL</name>
<protein>
    <submittedName>
        <fullName evidence="9">Excinuclease ABC, C subunit</fullName>
    </submittedName>
</protein>
<dbReference type="InterPro" id="IPR047296">
    <property type="entry name" value="GIY-YIG_UvrC_Cho"/>
</dbReference>
<evidence type="ECO:0000259" key="6">
    <source>
        <dbReference type="PROSITE" id="PS50151"/>
    </source>
</evidence>
<proteinExistence type="predicted"/>
<dbReference type="HOGENOM" id="CLU_014841_3_3_0"/>
<sequence length="491" mass="56443">MINQKLKNTIRNLPLRPGVYIMRDEEGKVIYVGKAKSLRKRVSSYFRHEGFASPRLRKLVESIADISVIRTETEAEALIVESRLIKKYKPFFNIDLKMNERYPYIKITDDAFPRLVITRHKDDDGATYLGPFISAKDVRALLRVAERYFPLRSCKAEVKPDKKKRPCLNYSLGRCLAPCAALCSETEYRERVDDVILLLTGQSSELVERIRKRMEEAAHSLDFEKAARHRDAISAIWRLSRQRISSSLREDIDSETWEALNKLQCLLHMDTLPWRIDGFDISHMAGHETYGVVVVFEQGVSNPSLYRRFKVRTVEGIDDFRSIEEVVKRRYSKMLENNEPLPQLILIDGGPIQLEFAKKALSELKMEKIPAISLAKREELIYHNEKEPPIRLDWTDPVLRLLQRVRDESHRFAIKSHRRGRGMVLTRSVLEEIPGVGKHMAASLLSSFGSVKKIAVLTPEELMQVKGIGPVLAKNIAAFFRGEDNESETEA</sequence>
<dbReference type="SUPFAM" id="SSF46600">
    <property type="entry name" value="C-terminal UvrC-binding domain of UvrB"/>
    <property type="match status" value="1"/>
</dbReference>
<dbReference type="InterPro" id="IPR001162">
    <property type="entry name" value="UvrC_RNase_H_dom"/>
</dbReference>
<dbReference type="Gene3D" id="3.40.1440.10">
    <property type="entry name" value="GIY-YIG endonuclease"/>
    <property type="match status" value="1"/>
</dbReference>
<dbReference type="RefSeq" id="WP_013048389.1">
    <property type="nucleotide sequence ID" value="NC_014011.1"/>
</dbReference>
<dbReference type="Gene3D" id="3.30.420.340">
    <property type="entry name" value="UvrC, RNAse H endonuclease domain"/>
    <property type="match status" value="1"/>
</dbReference>
<feature type="domain" description="UVR" evidence="6">
    <location>
        <begin position="204"/>
        <end position="239"/>
    </location>
</feature>
<keyword evidence="10" id="KW-1185">Reference proteome</keyword>
<dbReference type="Gene3D" id="1.10.150.20">
    <property type="entry name" value="5' to 3' exonuclease, C-terminal subdomain"/>
    <property type="match status" value="1"/>
</dbReference>
<dbReference type="SUPFAM" id="SSF82771">
    <property type="entry name" value="GIY-YIG endonuclease"/>
    <property type="match status" value="1"/>
</dbReference>
<evidence type="ECO:0000256" key="4">
    <source>
        <dbReference type="ARBA" id="ARBA00022881"/>
    </source>
</evidence>
<evidence type="ECO:0000256" key="1">
    <source>
        <dbReference type="ARBA" id="ARBA00022490"/>
    </source>
</evidence>
<dbReference type="PANTHER" id="PTHR30562">
    <property type="entry name" value="UVRC/OXIDOREDUCTASE"/>
    <property type="match status" value="1"/>
</dbReference>
<evidence type="ECO:0000313" key="9">
    <source>
        <dbReference type="EMBL" id="ADE57126.1"/>
    </source>
</evidence>
<dbReference type="OrthoDB" id="9804933at2"/>
<reference evidence="9 10" key="1">
    <citation type="journal article" date="2010" name="Stand. Genomic Sci.">
        <title>Complete genome sequence of Aminobacterium colombiense type strain (ALA-1).</title>
        <authorList>
            <person name="Chertkov O."/>
            <person name="Sikorski J."/>
            <person name="Brambilla E."/>
            <person name="Lapidus A."/>
            <person name="Copeland A."/>
            <person name="Glavina Del Rio T."/>
            <person name="Nolan M."/>
            <person name="Lucas S."/>
            <person name="Tice H."/>
            <person name="Cheng J.F."/>
            <person name="Han C."/>
            <person name="Detter J.C."/>
            <person name="Bruce D."/>
            <person name="Tapia R."/>
            <person name="Goodwin L."/>
            <person name="Pitluck S."/>
            <person name="Liolios K."/>
            <person name="Ivanova N."/>
            <person name="Mavromatis K."/>
            <person name="Ovchinnikova G."/>
            <person name="Pati A."/>
            <person name="Chen A."/>
            <person name="Palaniappan K."/>
            <person name="Land M."/>
            <person name="Hauser L."/>
            <person name="Chang Y.J."/>
            <person name="Jeffries C.D."/>
            <person name="Spring S."/>
            <person name="Rohde M."/>
            <person name="Goker M."/>
            <person name="Bristow J."/>
            <person name="Eisen J.A."/>
            <person name="Markowitz V."/>
            <person name="Hugenholtz P."/>
            <person name="Kyrpides N.C."/>
            <person name="Klenk H.P."/>
        </authorList>
    </citation>
    <scope>NUCLEOTIDE SEQUENCE [LARGE SCALE GENOMIC DNA]</scope>
    <source>
        <strain evidence="10">DSM 12261 / ALA-1</strain>
    </source>
</reference>
<dbReference type="GO" id="GO:0009380">
    <property type="term" value="C:excinuclease repair complex"/>
    <property type="evidence" value="ECO:0007669"/>
    <property type="project" value="TreeGrafter"/>
</dbReference>
<dbReference type="Pfam" id="PF08459">
    <property type="entry name" value="UvrC_RNaseH_dom"/>
    <property type="match status" value="1"/>
</dbReference>
<dbReference type="InterPro" id="IPR035901">
    <property type="entry name" value="GIY-YIG_endonuc_sf"/>
</dbReference>
<dbReference type="FunFam" id="3.40.1440.10:FF:000001">
    <property type="entry name" value="UvrABC system protein C"/>
    <property type="match status" value="1"/>
</dbReference>
<dbReference type="STRING" id="572547.Amico_1001"/>
<dbReference type="Pfam" id="PF12826">
    <property type="entry name" value="HHH_2"/>
    <property type="match status" value="1"/>
</dbReference>
<dbReference type="SMART" id="SM00465">
    <property type="entry name" value="GIYc"/>
    <property type="match status" value="1"/>
</dbReference>
<evidence type="ECO:0000256" key="2">
    <source>
        <dbReference type="ARBA" id="ARBA00022763"/>
    </source>
</evidence>
<dbReference type="GO" id="GO:0009381">
    <property type="term" value="F:excinuclease ABC activity"/>
    <property type="evidence" value="ECO:0007669"/>
    <property type="project" value="InterPro"/>
</dbReference>
<evidence type="ECO:0000256" key="5">
    <source>
        <dbReference type="ARBA" id="ARBA00023204"/>
    </source>
</evidence>
<dbReference type="KEGG" id="aco:Amico_1001"/>
<dbReference type="InterPro" id="IPR001943">
    <property type="entry name" value="UVR_dom"/>
</dbReference>
<dbReference type="InterPro" id="IPR050066">
    <property type="entry name" value="UvrABC_protein_C"/>
</dbReference>
<evidence type="ECO:0000259" key="8">
    <source>
        <dbReference type="PROSITE" id="PS50165"/>
    </source>
</evidence>
<evidence type="ECO:0000259" key="7">
    <source>
        <dbReference type="PROSITE" id="PS50164"/>
    </source>
</evidence>
<dbReference type="InterPro" id="IPR003583">
    <property type="entry name" value="Hlx-hairpin-Hlx_DNA-bd_motif"/>
</dbReference>
<dbReference type="SMART" id="SM00278">
    <property type="entry name" value="HhH1"/>
    <property type="match status" value="2"/>
</dbReference>
<keyword evidence="3" id="KW-0228">DNA excision</keyword>
<dbReference type="AlphaFoldDB" id="D5EEZ4"/>
<dbReference type="Gene3D" id="4.10.860.10">
    <property type="entry name" value="UVR domain"/>
    <property type="match status" value="1"/>
</dbReference>
<dbReference type="eggNOG" id="COG0322">
    <property type="taxonomic scope" value="Bacteria"/>
</dbReference>
<dbReference type="SUPFAM" id="SSF47781">
    <property type="entry name" value="RuvA domain 2-like"/>
    <property type="match status" value="1"/>
</dbReference>
<dbReference type="PROSITE" id="PS50164">
    <property type="entry name" value="GIY_YIG"/>
    <property type="match status" value="1"/>
</dbReference>
<feature type="domain" description="GIY-YIG" evidence="7">
    <location>
        <begin position="15"/>
        <end position="94"/>
    </location>
</feature>
<dbReference type="InterPro" id="IPR041663">
    <property type="entry name" value="DisA/LigA_HHH"/>
</dbReference>
<keyword evidence="4" id="KW-0267">Excision nuclease</keyword>
<feature type="domain" description="UvrC family homology region profile" evidence="8">
    <location>
        <begin position="258"/>
        <end position="361"/>
    </location>
</feature>
<dbReference type="CDD" id="cd10434">
    <property type="entry name" value="GIY-YIG_UvrC_Cho"/>
    <property type="match status" value="1"/>
</dbReference>
<dbReference type="Proteomes" id="UP000002366">
    <property type="component" value="Chromosome"/>
</dbReference>
<dbReference type="PROSITE" id="PS50151">
    <property type="entry name" value="UVR"/>
    <property type="match status" value="1"/>
</dbReference>
<dbReference type="EMBL" id="CP001997">
    <property type="protein sequence ID" value="ADE57126.1"/>
    <property type="molecule type" value="Genomic_DNA"/>
</dbReference>
<dbReference type="GO" id="GO:0006289">
    <property type="term" value="P:nucleotide-excision repair"/>
    <property type="evidence" value="ECO:0007669"/>
    <property type="project" value="InterPro"/>
</dbReference>
<keyword evidence="2" id="KW-0227">DNA damage</keyword>
<dbReference type="InterPro" id="IPR000305">
    <property type="entry name" value="GIY-YIG_endonuc"/>
</dbReference>
<gene>
    <name evidence="9" type="ordered locus">Amico_1001</name>
</gene>
<dbReference type="GO" id="GO:0003677">
    <property type="term" value="F:DNA binding"/>
    <property type="evidence" value="ECO:0007669"/>
    <property type="project" value="InterPro"/>
</dbReference>
<dbReference type="InterPro" id="IPR038476">
    <property type="entry name" value="UvrC_RNase_H_dom_sf"/>
</dbReference>
<evidence type="ECO:0000256" key="3">
    <source>
        <dbReference type="ARBA" id="ARBA00022769"/>
    </source>
</evidence>
<organism evidence="9 10">
    <name type="scientific">Aminobacterium colombiense (strain DSM 12261 / ALA-1)</name>
    <dbReference type="NCBI Taxonomy" id="572547"/>
    <lineage>
        <taxon>Bacteria</taxon>
        <taxon>Thermotogati</taxon>
        <taxon>Synergistota</taxon>
        <taxon>Synergistia</taxon>
        <taxon>Synergistales</taxon>
        <taxon>Aminobacteriaceae</taxon>
        <taxon>Aminobacterium</taxon>
    </lineage>
</organism>
<dbReference type="InterPro" id="IPR010994">
    <property type="entry name" value="RuvA_2-like"/>
</dbReference>
<keyword evidence="5" id="KW-0234">DNA repair</keyword>
<dbReference type="InterPro" id="IPR036876">
    <property type="entry name" value="UVR_dom_sf"/>
</dbReference>
<dbReference type="Pfam" id="PF01541">
    <property type="entry name" value="GIY-YIG"/>
    <property type="match status" value="1"/>
</dbReference>